<evidence type="ECO:0000313" key="1">
    <source>
        <dbReference type="EMBL" id="SEO68541.1"/>
    </source>
</evidence>
<accession>A0A1H8RQ04</accession>
<dbReference type="RefSeq" id="WP_091174358.1">
    <property type="nucleotide sequence ID" value="NZ_CBCSFM010000015.1"/>
</dbReference>
<reference evidence="2" key="1">
    <citation type="submission" date="2016-10" db="EMBL/GenBank/DDBJ databases">
        <authorList>
            <person name="Varghese N."/>
            <person name="Submissions S."/>
        </authorList>
    </citation>
    <scope>NUCLEOTIDE SEQUENCE [LARGE SCALE GENOMIC DNA]</scope>
    <source>
        <strain evidence="2">CGMCC 1.8704</strain>
    </source>
</reference>
<dbReference type="AlphaFoldDB" id="A0A1H8RQ04"/>
<dbReference type="EMBL" id="FODN01000013">
    <property type="protein sequence ID" value="SEO68541.1"/>
    <property type="molecule type" value="Genomic_DNA"/>
</dbReference>
<protein>
    <recommendedName>
        <fullName evidence="3">Erythromycin esterase</fullName>
    </recommendedName>
</protein>
<gene>
    <name evidence="1" type="ORF">SAMN04487942_0132</name>
</gene>
<evidence type="ECO:0000313" key="2">
    <source>
        <dbReference type="Proteomes" id="UP000198657"/>
    </source>
</evidence>
<dbReference type="Proteomes" id="UP000198657">
    <property type="component" value="Unassembled WGS sequence"/>
</dbReference>
<sequence length="394" mass="45832">MKNIIIYALLLIISVKMNAQNKKEIYQSSNDIGKKIEKDTLSWKYQTGATEYSISQYYLKGLETWDKNGVGIQKLSKEDSLYFKTFKPHNAKDYIIERSKSEKLIIINEAHHNSMHRVFTTSLLQKLYDNGYRFFGLEAISDTLINKRKFVTKESGYYTNESQMSNLINEAIKIGFTIFNYEVSNGENGKEREIVQAKNIIKIINDNPNSKFLIHCGWDHVIEGTPGNKNWEKAMAGRIKEYTNIDPFTIDQTYYSEKGDSKFNKPYINLVNLDYPVIMVNEKGKTFNGGIENDQTDCRIIHPITKYINNRPNWLNLSGERKKYKIPKSKVSEFPILVLAYNQGEYEQNGIPCDIVEILDEKQIGNLILKKGKYKIIIKDKKYKILNEYEIRIN</sequence>
<organism evidence="1 2">
    <name type="scientific">Flavobacterium sinopsychrotolerans</name>
    <dbReference type="NCBI Taxonomy" id="604089"/>
    <lineage>
        <taxon>Bacteria</taxon>
        <taxon>Pseudomonadati</taxon>
        <taxon>Bacteroidota</taxon>
        <taxon>Flavobacteriia</taxon>
        <taxon>Flavobacteriales</taxon>
        <taxon>Flavobacteriaceae</taxon>
        <taxon>Flavobacterium</taxon>
    </lineage>
</organism>
<dbReference type="STRING" id="604089.SAMN04487942_0132"/>
<proteinExistence type="predicted"/>
<dbReference type="OrthoDB" id="277629at2"/>
<keyword evidence="2" id="KW-1185">Reference proteome</keyword>
<name>A0A1H8RQ04_9FLAO</name>
<evidence type="ECO:0008006" key="3">
    <source>
        <dbReference type="Google" id="ProtNLM"/>
    </source>
</evidence>